<evidence type="ECO:0000313" key="2">
    <source>
        <dbReference type="EMBL" id="NMQ08024.1"/>
    </source>
</evidence>
<dbReference type="RefSeq" id="WP_041568871.1">
    <property type="nucleotide sequence ID" value="NZ_SPMX01000149.1"/>
</dbReference>
<protein>
    <submittedName>
        <fullName evidence="2">Uncharacterized protein</fullName>
    </submittedName>
</protein>
<accession>A0ABX1TG79</accession>
<dbReference type="Proteomes" id="UP000886469">
    <property type="component" value="Unassembled WGS sequence"/>
</dbReference>
<feature type="region of interest" description="Disordered" evidence="1">
    <location>
        <begin position="125"/>
        <end position="155"/>
    </location>
</feature>
<name>A0ABX1TG79_9PROT</name>
<sequence>MTCRRITRNFSKAAYDCVDRIVLNGYFPLGQQGGAFRTWWRVLTGSDATLDADHLMQMAGRFSHRVHAWAKGHGIPLIHCPPDQRKHELAEKYLPADLQFRGLFLILVARAPALVWKVTTCKSGAPTWSARSPGPTSIITTFPSSTPSGVTSPSK</sequence>
<feature type="compositionally biased region" description="Low complexity" evidence="1">
    <location>
        <begin position="132"/>
        <end position="155"/>
    </location>
</feature>
<keyword evidence="3" id="KW-1185">Reference proteome</keyword>
<gene>
    <name evidence="2" type="ORF">E4Q08_23740</name>
</gene>
<evidence type="ECO:0000313" key="3">
    <source>
        <dbReference type="Proteomes" id="UP000886469"/>
    </source>
</evidence>
<reference evidence="2" key="1">
    <citation type="submission" date="2019-03" db="EMBL/GenBank/DDBJ databases">
        <title>Metabolic reconstructions from genomes of highly enriched 'Candidatus Accumulibacter' and 'Candidatus Competibacter' bioreactor populations.</title>
        <authorList>
            <person name="Annavajhala M.K."/>
            <person name="Welles L."/>
            <person name="Abbas B."/>
            <person name="Sorokin D."/>
            <person name="Park H."/>
            <person name="Van Loosdrecht M."/>
            <person name="Chandran K."/>
        </authorList>
    </citation>
    <scope>NUCLEOTIDE SEQUENCE</scope>
    <source>
        <strain evidence="2">SBR_L</strain>
    </source>
</reference>
<dbReference type="EMBL" id="SPMX01000149">
    <property type="protein sequence ID" value="NMQ08024.1"/>
    <property type="molecule type" value="Genomic_DNA"/>
</dbReference>
<evidence type="ECO:0000256" key="1">
    <source>
        <dbReference type="SAM" id="MobiDB-lite"/>
    </source>
</evidence>
<organism evidence="2 3">
    <name type="scientific">Candidatus Accumulibacter contiguus</name>
    <dbReference type="NCBI Taxonomy" id="2954381"/>
    <lineage>
        <taxon>Bacteria</taxon>
        <taxon>Pseudomonadati</taxon>
        <taxon>Pseudomonadota</taxon>
        <taxon>Betaproteobacteria</taxon>
        <taxon>Candidatus Accumulibacter</taxon>
    </lineage>
</organism>
<proteinExistence type="predicted"/>
<comment type="caution">
    <text evidence="2">The sequence shown here is derived from an EMBL/GenBank/DDBJ whole genome shotgun (WGS) entry which is preliminary data.</text>
</comment>